<reference evidence="2 3" key="1">
    <citation type="journal article" date="2014" name="Agronomy (Basel)">
        <title>A Draft Genome Sequence for Ensete ventricosum, the Drought-Tolerant Tree Against Hunger.</title>
        <authorList>
            <person name="Harrison J."/>
            <person name="Moore K.A."/>
            <person name="Paszkiewicz K."/>
            <person name="Jones T."/>
            <person name="Grant M."/>
            <person name="Ambacheew D."/>
            <person name="Muzemil S."/>
            <person name="Studholme D.J."/>
        </authorList>
    </citation>
    <scope>NUCLEOTIDE SEQUENCE [LARGE SCALE GENOMIC DNA]</scope>
</reference>
<sequence>MGGNVGPRGGAGPSFGGFAEVKNRVSSRGWREASTVHHATSPNDSFGAVEDDDDEEQPLRNCHRDTCPSLLNPTVNVRRKRKRNKVERDCGDGRRRSRVKSLEREGGREIR</sequence>
<comment type="caution">
    <text evidence="2">The sequence shown here is derived from an EMBL/GenBank/DDBJ whole genome shotgun (WGS) entry which is preliminary data.</text>
</comment>
<accession>A0A427A8R2</accession>
<dbReference type="Proteomes" id="UP000287651">
    <property type="component" value="Unassembled WGS sequence"/>
</dbReference>
<evidence type="ECO:0000313" key="3">
    <source>
        <dbReference type="Proteomes" id="UP000287651"/>
    </source>
</evidence>
<protein>
    <submittedName>
        <fullName evidence="2">Uncharacterized protein</fullName>
    </submittedName>
</protein>
<feature type="compositionally biased region" description="Basic and acidic residues" evidence="1">
    <location>
        <begin position="86"/>
        <end position="111"/>
    </location>
</feature>
<feature type="region of interest" description="Disordered" evidence="1">
    <location>
        <begin position="80"/>
        <end position="111"/>
    </location>
</feature>
<gene>
    <name evidence="2" type="ORF">B296_00020035</name>
</gene>
<dbReference type="EMBL" id="AMZH03003353">
    <property type="protein sequence ID" value="RRT72601.1"/>
    <property type="molecule type" value="Genomic_DNA"/>
</dbReference>
<feature type="region of interest" description="Disordered" evidence="1">
    <location>
        <begin position="24"/>
        <end position="67"/>
    </location>
</feature>
<proteinExistence type="predicted"/>
<organism evidence="2 3">
    <name type="scientific">Ensete ventricosum</name>
    <name type="common">Abyssinian banana</name>
    <name type="synonym">Musa ensete</name>
    <dbReference type="NCBI Taxonomy" id="4639"/>
    <lineage>
        <taxon>Eukaryota</taxon>
        <taxon>Viridiplantae</taxon>
        <taxon>Streptophyta</taxon>
        <taxon>Embryophyta</taxon>
        <taxon>Tracheophyta</taxon>
        <taxon>Spermatophyta</taxon>
        <taxon>Magnoliopsida</taxon>
        <taxon>Liliopsida</taxon>
        <taxon>Zingiberales</taxon>
        <taxon>Musaceae</taxon>
        <taxon>Ensete</taxon>
    </lineage>
</organism>
<name>A0A427A8R2_ENSVE</name>
<evidence type="ECO:0000313" key="2">
    <source>
        <dbReference type="EMBL" id="RRT72601.1"/>
    </source>
</evidence>
<dbReference type="AlphaFoldDB" id="A0A427A8R2"/>
<evidence type="ECO:0000256" key="1">
    <source>
        <dbReference type="SAM" id="MobiDB-lite"/>
    </source>
</evidence>